<protein>
    <submittedName>
        <fullName evidence="7">Na/Pi cotransporter family protein</fullName>
    </submittedName>
</protein>
<keyword evidence="5 6" id="KW-0472">Membrane</keyword>
<dbReference type="Pfam" id="PF02690">
    <property type="entry name" value="Na_Pi_cotrans"/>
    <property type="match status" value="2"/>
</dbReference>
<dbReference type="PANTHER" id="PTHR10010:SF46">
    <property type="entry name" value="SODIUM-DEPENDENT PHOSPHATE TRANSPORT PROTEIN 2B"/>
    <property type="match status" value="1"/>
</dbReference>
<evidence type="ECO:0000256" key="5">
    <source>
        <dbReference type="ARBA" id="ARBA00023136"/>
    </source>
</evidence>
<evidence type="ECO:0000256" key="1">
    <source>
        <dbReference type="ARBA" id="ARBA00004651"/>
    </source>
</evidence>
<feature type="transmembrane region" description="Helical" evidence="6">
    <location>
        <begin position="249"/>
        <end position="269"/>
    </location>
</feature>
<feature type="transmembrane region" description="Helical" evidence="6">
    <location>
        <begin position="138"/>
        <end position="159"/>
    </location>
</feature>
<feature type="transmembrane region" description="Helical" evidence="6">
    <location>
        <begin position="179"/>
        <end position="204"/>
    </location>
</feature>
<proteinExistence type="predicted"/>
<evidence type="ECO:0000256" key="2">
    <source>
        <dbReference type="ARBA" id="ARBA00022475"/>
    </source>
</evidence>
<dbReference type="PANTHER" id="PTHR10010">
    <property type="entry name" value="SOLUTE CARRIER FAMILY 34 SODIUM PHOSPHATE , MEMBER 2-RELATED"/>
    <property type="match status" value="1"/>
</dbReference>
<name>A0A4Q0I475_9FIRM</name>
<feature type="transmembrane region" description="Helical" evidence="6">
    <location>
        <begin position="6"/>
        <end position="30"/>
    </location>
</feature>
<dbReference type="RefSeq" id="WP_069194410.1">
    <property type="nucleotide sequence ID" value="NZ_RLII01000009.1"/>
</dbReference>
<reference evidence="8" key="1">
    <citation type="submission" date="2018-11" db="EMBL/GenBank/DDBJ databases">
        <title>Genome sequencing of a novel mesophilic and cellulolytic organism within the genus Hungateiclostridium.</title>
        <authorList>
            <person name="Rettenmaier R."/>
            <person name="Liebl W."/>
            <person name="Zverlov V."/>
        </authorList>
    </citation>
    <scope>NUCLEOTIDE SEQUENCE [LARGE SCALE GENOMIC DNA]</scope>
    <source>
        <strain evidence="8">N2K1</strain>
    </source>
</reference>
<dbReference type="GO" id="GO:0005886">
    <property type="term" value="C:plasma membrane"/>
    <property type="evidence" value="ECO:0007669"/>
    <property type="project" value="UniProtKB-SubCell"/>
</dbReference>
<dbReference type="InterPro" id="IPR004633">
    <property type="entry name" value="NaPi_cotrn-rel/YqeW-like"/>
</dbReference>
<feature type="transmembrane region" description="Helical" evidence="6">
    <location>
        <begin position="51"/>
        <end position="77"/>
    </location>
</feature>
<evidence type="ECO:0000256" key="3">
    <source>
        <dbReference type="ARBA" id="ARBA00022692"/>
    </source>
</evidence>
<dbReference type="AlphaFoldDB" id="A0A4Q0I475"/>
<feature type="transmembrane region" description="Helical" evidence="6">
    <location>
        <begin position="289"/>
        <end position="307"/>
    </location>
</feature>
<dbReference type="OrthoDB" id="9763003at2"/>
<accession>A0A4Q0I475</accession>
<dbReference type="GO" id="GO:0005436">
    <property type="term" value="F:sodium:phosphate symporter activity"/>
    <property type="evidence" value="ECO:0007669"/>
    <property type="project" value="InterPro"/>
</dbReference>
<dbReference type="EMBL" id="RLII01000009">
    <property type="protein sequence ID" value="RXE59068.1"/>
    <property type="molecule type" value="Genomic_DNA"/>
</dbReference>
<evidence type="ECO:0000256" key="6">
    <source>
        <dbReference type="SAM" id="Phobius"/>
    </source>
</evidence>
<dbReference type="NCBIfam" id="TIGR00704">
    <property type="entry name" value="NaPi_cotrn_rel"/>
    <property type="match status" value="1"/>
</dbReference>
<comment type="caution">
    <text evidence="7">The sequence shown here is derived from an EMBL/GenBank/DDBJ whole genome shotgun (WGS) entry which is preliminary data.</text>
</comment>
<keyword evidence="3 6" id="KW-0812">Transmembrane</keyword>
<evidence type="ECO:0000313" key="7">
    <source>
        <dbReference type="EMBL" id="RXE59068.1"/>
    </source>
</evidence>
<gene>
    <name evidence="7" type="ORF">EFD62_08880</name>
</gene>
<keyword evidence="2" id="KW-1003">Cell membrane</keyword>
<keyword evidence="4 6" id="KW-1133">Transmembrane helix</keyword>
<dbReference type="NCBIfam" id="NF037997">
    <property type="entry name" value="Na_Pi_symport"/>
    <property type="match status" value="1"/>
</dbReference>
<evidence type="ECO:0000256" key="4">
    <source>
        <dbReference type="ARBA" id="ARBA00022989"/>
    </source>
</evidence>
<keyword evidence="8" id="KW-1185">Reference proteome</keyword>
<comment type="subcellular location">
    <subcellularLocation>
        <location evidence="1">Cell membrane</location>
        <topology evidence="1">Multi-pass membrane protein</topology>
    </subcellularLocation>
</comment>
<dbReference type="GO" id="GO:0044341">
    <property type="term" value="P:sodium-dependent phosphate transport"/>
    <property type="evidence" value="ECO:0007669"/>
    <property type="project" value="InterPro"/>
</dbReference>
<evidence type="ECO:0000313" key="8">
    <source>
        <dbReference type="Proteomes" id="UP000289166"/>
    </source>
</evidence>
<dbReference type="InterPro" id="IPR003841">
    <property type="entry name" value="Na/Pi_transpt"/>
</dbReference>
<dbReference type="Proteomes" id="UP000289166">
    <property type="component" value="Unassembled WGS sequence"/>
</dbReference>
<feature type="transmembrane region" description="Helical" evidence="6">
    <location>
        <begin position="109"/>
        <end position="126"/>
    </location>
</feature>
<organism evidence="7 8">
    <name type="scientific">Acetivibrio mesophilus</name>
    <dbReference type="NCBI Taxonomy" id="2487273"/>
    <lineage>
        <taxon>Bacteria</taxon>
        <taxon>Bacillati</taxon>
        <taxon>Bacillota</taxon>
        <taxon>Clostridia</taxon>
        <taxon>Eubacteriales</taxon>
        <taxon>Oscillospiraceae</taxon>
        <taxon>Acetivibrio</taxon>
    </lineage>
</organism>
<sequence>MNYKLIIVIVNIIIGTICIVYGVKLMGTSLEKANIRRMKKYLSMFTNRVPLATVTGTVLTALVQSSTAITVITVGLVNSGMLKLTQAVGIIYGANIGTTITAQLMSFNLTNSSYFIIGLGLIIAFFSKRKSPANMGWALTGLGIMFAGLNLLNSGVPYIKESQDVYELFRTYGQNPLIGLLIGMVTTMLIQSSSATVGLTIVLFNAGLIGFESALGLTLGDNIGTCITAQISSIGTSIFAKRTAWAHTLYNVIGVIIAFILLTPFSSMVQTITYGIGQDETRLIANAHTIFNILSAVIFMPLTGYYVRFLEWLIKENK</sequence>